<dbReference type="Pfam" id="PF00350">
    <property type="entry name" value="Dynamin_N"/>
    <property type="match status" value="1"/>
</dbReference>
<dbReference type="Gene3D" id="3.40.50.300">
    <property type="entry name" value="P-loop containing nucleotide triphosphate hydrolases"/>
    <property type="match status" value="1"/>
</dbReference>
<sequence length="835" mass="92678">MQRAQAQQAELSTLIDLIKTELSADANVGKYFASEINWLGYRQKLWHGDAFRIGLVGITSSGKSTLVNALLGTEMLPRAVRPSSNSLVVCEWGERLECLIHFLDPAKKPRMVLGSTIAKTVKYYADEESNPGNVLGVAEIHLRSPDFKLGRGVALIDTPGLDAYGYDDHERLTLEFLLPTLDIVMFVTTCKANSDEKLRQYVCLVRDRDIPVMVVQNMIDSVEAKPGPRGSILKSKDEVRAEHRFRVEALLKKAGVGAVSIRQVSAIWSLDGHEAASGLPGLVSGVQSELNALAPIIADGRRKQLDKWLRDLIEREFKASDSDSVLKRQRAEARRLEGQADELSERYARMKADAERVPAVRGAEADGLIEEAGRLGDKSIDEAFALQTRIEKWLKLSAAQLSWLNKELNAQIALDCERLNLRMDDIDLNAQHTRPTSKLSFDTTSKSRKTQVAQSGGWGRFKRAIDVFNRDWGYDERTESWMEIADLGAFLKSIEKTINNELQYVAQFTAALTGSIRTVSRRFGKEVATRQQGIAEKMATTQLVAHRSAIAGRLEALLAEPAKRSKAAGTYADAQPQAVPAATSDLHEISVSPTVLSMVRLARILAQRRFLALRDKVVFEQTRKPKAVTGRVLILGFDKERLGDFVNRFWYDVLEAESGKPLTFKSTRIAVGELSEIAVALAGDAASESTNNALNSFLAMPCVLLLMIDIQQIGATRSLLARTGIEFGKLKSPIVLVVQSIRELVQSDSICEALVELQGLADEQRWKLVGVLVNDERLLYSLVADRLLASPIPMKTIADEQQFLQLLPERDRADGGKIVRAWRKMMNRHPSTENT</sequence>
<protein>
    <submittedName>
        <fullName evidence="3">GTPase SAR1 family protein</fullName>
    </submittedName>
</protein>
<name>A0ABD5CAG6_9BURK</name>
<dbReference type="SUPFAM" id="SSF52540">
    <property type="entry name" value="P-loop containing nucleoside triphosphate hydrolases"/>
    <property type="match status" value="1"/>
</dbReference>
<dbReference type="Proteomes" id="UP001245184">
    <property type="component" value="Unassembled WGS sequence"/>
</dbReference>
<dbReference type="EMBL" id="JAVIZN010000002">
    <property type="protein sequence ID" value="MDR6201886.1"/>
    <property type="molecule type" value="Genomic_DNA"/>
</dbReference>
<evidence type="ECO:0000259" key="2">
    <source>
        <dbReference type="Pfam" id="PF00350"/>
    </source>
</evidence>
<evidence type="ECO:0000313" key="3">
    <source>
        <dbReference type="EMBL" id="MDR6201886.1"/>
    </source>
</evidence>
<dbReference type="AlphaFoldDB" id="A0ABD5CAG6"/>
<evidence type="ECO:0000256" key="1">
    <source>
        <dbReference type="SAM" id="Coils"/>
    </source>
</evidence>
<dbReference type="InterPro" id="IPR027417">
    <property type="entry name" value="P-loop_NTPase"/>
</dbReference>
<comment type="caution">
    <text evidence="3">The sequence shown here is derived from an EMBL/GenBank/DDBJ whole genome shotgun (WGS) entry which is preliminary data.</text>
</comment>
<organism evidence="3 4">
    <name type="scientific">Paraburkholderia graminis</name>
    <dbReference type="NCBI Taxonomy" id="60548"/>
    <lineage>
        <taxon>Bacteria</taxon>
        <taxon>Pseudomonadati</taxon>
        <taxon>Pseudomonadota</taxon>
        <taxon>Betaproteobacteria</taxon>
        <taxon>Burkholderiales</taxon>
        <taxon>Burkholderiaceae</taxon>
        <taxon>Paraburkholderia</taxon>
    </lineage>
</organism>
<evidence type="ECO:0000313" key="4">
    <source>
        <dbReference type="Proteomes" id="UP001245184"/>
    </source>
</evidence>
<proteinExistence type="predicted"/>
<feature type="coiled-coil region" evidence="1">
    <location>
        <begin position="326"/>
        <end position="353"/>
    </location>
</feature>
<keyword evidence="1" id="KW-0175">Coiled coil</keyword>
<reference evidence="3 4" key="1">
    <citation type="submission" date="2023-08" db="EMBL/GenBank/DDBJ databases">
        <title>Genome sequencing of plant associated microbes to promote plant fitness in Sorghum bicolor and Oryza sativa.</title>
        <authorList>
            <person name="Coleman-Derr D."/>
        </authorList>
    </citation>
    <scope>NUCLEOTIDE SEQUENCE [LARGE SCALE GENOMIC DNA]</scope>
    <source>
        <strain evidence="3 4">SLBN-33</strain>
    </source>
</reference>
<feature type="domain" description="Dynamin N-terminal" evidence="2">
    <location>
        <begin position="53"/>
        <end position="213"/>
    </location>
</feature>
<accession>A0ABD5CAG6</accession>
<dbReference type="InterPro" id="IPR045063">
    <property type="entry name" value="Dynamin_N"/>
</dbReference>
<gene>
    <name evidence="3" type="ORF">QF025_000606</name>
</gene>
<dbReference type="RefSeq" id="WP_310030136.1">
    <property type="nucleotide sequence ID" value="NZ_JAVIZN010000002.1"/>
</dbReference>